<dbReference type="Proteomes" id="UP000078200">
    <property type="component" value="Unassembled WGS sequence"/>
</dbReference>
<keyword evidence="3 10" id="KW-0812">Transmembrane</keyword>
<dbReference type="GO" id="GO:0006123">
    <property type="term" value="P:mitochondrial electron transport, cytochrome c to oxygen"/>
    <property type="evidence" value="ECO:0007669"/>
    <property type="project" value="InterPro"/>
</dbReference>
<evidence type="ECO:0000313" key="11">
    <source>
        <dbReference type="EnsemblMetazoa" id="GAUT052059-PA"/>
    </source>
</evidence>
<name>A0A1A9VYV1_GLOAU</name>
<dbReference type="CDD" id="cd00922">
    <property type="entry name" value="Cyt_c_Oxidase_IV"/>
    <property type="match status" value="1"/>
</dbReference>
<proteinExistence type="inferred from homology"/>
<comment type="similarity">
    <text evidence="2">Belongs to the cytochrome c oxidase IV family.</text>
</comment>
<evidence type="ECO:0000256" key="6">
    <source>
        <dbReference type="ARBA" id="ARBA00022989"/>
    </source>
</evidence>
<dbReference type="GO" id="GO:0045277">
    <property type="term" value="C:respiratory chain complex IV"/>
    <property type="evidence" value="ECO:0007669"/>
    <property type="project" value="InterPro"/>
</dbReference>
<dbReference type="VEuPathDB" id="VectorBase:GAUT052059"/>
<dbReference type="EnsemblMetazoa" id="GAUT052059-RA">
    <property type="protein sequence ID" value="GAUT052059-PA"/>
    <property type="gene ID" value="GAUT052059"/>
</dbReference>
<keyword evidence="12" id="KW-1185">Reference proteome</keyword>
<keyword evidence="7" id="KW-0560">Oxidoreductase</keyword>
<dbReference type="InterPro" id="IPR036639">
    <property type="entry name" value="Cyt_c_oxidase_su4_sf"/>
</dbReference>
<keyword evidence="4" id="KW-0999">Mitochondrion inner membrane</keyword>
<evidence type="ECO:0000256" key="7">
    <source>
        <dbReference type="ARBA" id="ARBA00023002"/>
    </source>
</evidence>
<keyword evidence="5" id="KW-0809">Transit peptide</keyword>
<keyword evidence="8" id="KW-0496">Mitochondrion</keyword>
<dbReference type="GO" id="GO:0005743">
    <property type="term" value="C:mitochondrial inner membrane"/>
    <property type="evidence" value="ECO:0007669"/>
    <property type="project" value="UniProtKB-SubCell"/>
</dbReference>
<evidence type="ECO:0000256" key="5">
    <source>
        <dbReference type="ARBA" id="ARBA00022946"/>
    </source>
</evidence>
<reference evidence="11" key="1">
    <citation type="submission" date="2020-05" db="UniProtKB">
        <authorList>
            <consortium name="EnsemblMetazoa"/>
        </authorList>
    </citation>
    <scope>IDENTIFICATION</scope>
    <source>
        <strain evidence="11">TTRI</strain>
    </source>
</reference>
<sequence>MALRVLDMALRRQLAAQVIGKREIVGYGWNGTACYYDRADYPMAAVRCRQPTNEINNLQQKEKKTFAEMQAPTGEFKTHFGVGLLFTAMAIWVAIFMNLFVYDELSITFDEEHKKDQLKRMLDCEMNPHPMLPAIIISQNLDESVLKTS</sequence>
<dbReference type="STRING" id="7395.A0A1A9VYV1"/>
<evidence type="ECO:0000256" key="8">
    <source>
        <dbReference type="ARBA" id="ARBA00023128"/>
    </source>
</evidence>
<dbReference type="Gene3D" id="1.10.442.10">
    <property type="entry name" value="Cytochrome c oxidase subunit IV"/>
    <property type="match status" value="2"/>
</dbReference>
<evidence type="ECO:0000256" key="10">
    <source>
        <dbReference type="SAM" id="Phobius"/>
    </source>
</evidence>
<evidence type="ECO:0000313" key="12">
    <source>
        <dbReference type="Proteomes" id="UP000078200"/>
    </source>
</evidence>
<evidence type="ECO:0000256" key="9">
    <source>
        <dbReference type="ARBA" id="ARBA00023136"/>
    </source>
</evidence>
<keyword evidence="6 10" id="KW-1133">Transmembrane helix</keyword>
<dbReference type="Pfam" id="PF02936">
    <property type="entry name" value="COX4"/>
    <property type="match status" value="1"/>
</dbReference>
<accession>A0A1A9VYV1</accession>
<dbReference type="SUPFAM" id="SSF81406">
    <property type="entry name" value="Mitochondrial cytochrome c oxidase subunit IV"/>
    <property type="match status" value="1"/>
</dbReference>
<dbReference type="GO" id="GO:0016491">
    <property type="term" value="F:oxidoreductase activity"/>
    <property type="evidence" value="ECO:0007669"/>
    <property type="project" value="UniProtKB-KW"/>
</dbReference>
<dbReference type="AlphaFoldDB" id="A0A1A9VYV1"/>
<keyword evidence="9 10" id="KW-0472">Membrane</keyword>
<feature type="transmembrane region" description="Helical" evidence="10">
    <location>
        <begin position="80"/>
        <end position="101"/>
    </location>
</feature>
<dbReference type="PANTHER" id="PTHR10707:SF10">
    <property type="entry name" value="CYTOCHROME C OXIDASE SUBUNIT 4"/>
    <property type="match status" value="1"/>
</dbReference>
<comment type="subcellular location">
    <subcellularLocation>
        <location evidence="1">Mitochondrion inner membrane</location>
        <topology evidence="1">Single-pass membrane protein</topology>
    </subcellularLocation>
</comment>
<evidence type="ECO:0000256" key="4">
    <source>
        <dbReference type="ARBA" id="ARBA00022792"/>
    </source>
</evidence>
<evidence type="ECO:0000256" key="3">
    <source>
        <dbReference type="ARBA" id="ARBA00022692"/>
    </source>
</evidence>
<protein>
    <submittedName>
        <fullName evidence="11">Uncharacterized protein</fullName>
    </submittedName>
</protein>
<dbReference type="InterPro" id="IPR004203">
    <property type="entry name" value="Cyt_c_oxidase_su4_fam"/>
</dbReference>
<organism evidence="11 12">
    <name type="scientific">Glossina austeni</name>
    <name type="common">Savannah tsetse fly</name>
    <dbReference type="NCBI Taxonomy" id="7395"/>
    <lineage>
        <taxon>Eukaryota</taxon>
        <taxon>Metazoa</taxon>
        <taxon>Ecdysozoa</taxon>
        <taxon>Arthropoda</taxon>
        <taxon>Hexapoda</taxon>
        <taxon>Insecta</taxon>
        <taxon>Pterygota</taxon>
        <taxon>Neoptera</taxon>
        <taxon>Endopterygota</taxon>
        <taxon>Diptera</taxon>
        <taxon>Brachycera</taxon>
        <taxon>Muscomorpha</taxon>
        <taxon>Hippoboscoidea</taxon>
        <taxon>Glossinidae</taxon>
        <taxon>Glossina</taxon>
    </lineage>
</organism>
<evidence type="ECO:0000256" key="2">
    <source>
        <dbReference type="ARBA" id="ARBA00008135"/>
    </source>
</evidence>
<evidence type="ECO:0000256" key="1">
    <source>
        <dbReference type="ARBA" id="ARBA00004434"/>
    </source>
</evidence>
<dbReference type="PANTHER" id="PTHR10707">
    <property type="entry name" value="CYTOCHROME C OXIDASE SUBUNIT IV"/>
    <property type="match status" value="1"/>
</dbReference>